<evidence type="ECO:0000256" key="10">
    <source>
        <dbReference type="ARBA" id="ARBA00022842"/>
    </source>
</evidence>
<dbReference type="EC" id="3.5.4.25" evidence="5"/>
<evidence type="ECO:0000256" key="8">
    <source>
        <dbReference type="ARBA" id="ARBA00022741"/>
    </source>
</evidence>
<evidence type="ECO:0000256" key="14">
    <source>
        <dbReference type="ARBA" id="ARBA00049295"/>
    </source>
</evidence>
<keyword evidence="6" id="KW-0686">Riboflavin biosynthesis</keyword>
<evidence type="ECO:0000256" key="9">
    <source>
        <dbReference type="ARBA" id="ARBA00022801"/>
    </source>
</evidence>
<dbReference type="PANTHER" id="PTHR21327:SF47">
    <property type="entry name" value="GTP CYCLOHYDROLASE II DOMAIN-CONTAINING PROTEIN"/>
    <property type="match status" value="1"/>
</dbReference>
<dbReference type="SUPFAM" id="SSF55821">
    <property type="entry name" value="YrdC/RibB"/>
    <property type="match status" value="1"/>
</dbReference>
<keyword evidence="11" id="KW-0342">GTP-binding</keyword>
<evidence type="ECO:0000256" key="5">
    <source>
        <dbReference type="ARBA" id="ARBA00012762"/>
    </source>
</evidence>
<comment type="catalytic activity">
    <reaction evidence="14">
        <text>GTP + 4 H2O = 2,5-diamino-6-hydroxy-4-(5-phosphoribosylamino)-pyrimidine + formate + 2 phosphate + 3 H(+)</text>
        <dbReference type="Rhea" id="RHEA:23704"/>
        <dbReference type="ChEBI" id="CHEBI:15377"/>
        <dbReference type="ChEBI" id="CHEBI:15378"/>
        <dbReference type="ChEBI" id="CHEBI:15740"/>
        <dbReference type="ChEBI" id="CHEBI:37565"/>
        <dbReference type="ChEBI" id="CHEBI:43474"/>
        <dbReference type="ChEBI" id="CHEBI:58614"/>
        <dbReference type="EC" id="3.5.4.25"/>
    </reaction>
</comment>
<evidence type="ECO:0000256" key="11">
    <source>
        <dbReference type="ARBA" id="ARBA00023134"/>
    </source>
</evidence>
<keyword evidence="7" id="KW-0479">Metal-binding</keyword>
<dbReference type="SUPFAM" id="SSF142695">
    <property type="entry name" value="RibA-like"/>
    <property type="match status" value="1"/>
</dbReference>
<dbReference type="GO" id="GO:0005829">
    <property type="term" value="C:cytosol"/>
    <property type="evidence" value="ECO:0007669"/>
    <property type="project" value="TreeGrafter"/>
</dbReference>
<dbReference type="InterPro" id="IPR017945">
    <property type="entry name" value="DHBP_synth_RibB-like_a/b_dom"/>
</dbReference>
<proteinExistence type="inferred from homology"/>
<keyword evidence="8" id="KW-0547">Nucleotide-binding</keyword>
<dbReference type="Gene3D" id="3.90.870.10">
    <property type="entry name" value="DHBP synthase"/>
    <property type="match status" value="1"/>
</dbReference>
<evidence type="ECO:0000256" key="12">
    <source>
        <dbReference type="ARBA" id="ARBA00023211"/>
    </source>
</evidence>
<name>A0A7S3Q1B7_9STRA</name>
<organism evidence="16">
    <name type="scientific">Chaetoceros debilis</name>
    <dbReference type="NCBI Taxonomy" id="122233"/>
    <lineage>
        <taxon>Eukaryota</taxon>
        <taxon>Sar</taxon>
        <taxon>Stramenopiles</taxon>
        <taxon>Ochrophyta</taxon>
        <taxon>Bacillariophyta</taxon>
        <taxon>Coscinodiscophyceae</taxon>
        <taxon>Chaetocerotophycidae</taxon>
        <taxon>Chaetocerotales</taxon>
        <taxon>Chaetocerotaceae</taxon>
        <taxon>Chaetoceros</taxon>
    </lineage>
</organism>
<evidence type="ECO:0000256" key="6">
    <source>
        <dbReference type="ARBA" id="ARBA00022619"/>
    </source>
</evidence>
<dbReference type="CDD" id="cd00641">
    <property type="entry name" value="GTP_cyclohydro2"/>
    <property type="match status" value="1"/>
</dbReference>
<reference evidence="16" key="1">
    <citation type="submission" date="2021-01" db="EMBL/GenBank/DDBJ databases">
        <authorList>
            <person name="Corre E."/>
            <person name="Pelletier E."/>
            <person name="Niang G."/>
            <person name="Scheremetjew M."/>
            <person name="Finn R."/>
            <person name="Kale V."/>
            <person name="Holt S."/>
            <person name="Cochrane G."/>
            <person name="Meng A."/>
            <person name="Brown T."/>
            <person name="Cohen L."/>
        </authorList>
    </citation>
    <scope>NUCLEOTIDE SEQUENCE</scope>
    <source>
        <strain evidence="16">MM31A-1</strain>
    </source>
</reference>
<comment type="pathway">
    <text evidence="3">Cofactor biosynthesis; riboflavin biosynthesis.</text>
</comment>
<evidence type="ECO:0000256" key="1">
    <source>
        <dbReference type="ARBA" id="ARBA00001936"/>
    </source>
</evidence>
<dbReference type="PANTHER" id="PTHR21327">
    <property type="entry name" value="GTP CYCLOHYDROLASE II-RELATED"/>
    <property type="match status" value="1"/>
</dbReference>
<dbReference type="FunFam" id="3.90.870.10:FF:000001">
    <property type="entry name" value="Riboflavin biosynthesis protein RibBA"/>
    <property type="match status" value="1"/>
</dbReference>
<dbReference type="GO" id="GO:0003935">
    <property type="term" value="F:GTP cyclohydrolase II activity"/>
    <property type="evidence" value="ECO:0007669"/>
    <property type="project" value="UniProtKB-EC"/>
</dbReference>
<comment type="cofactor">
    <cofactor evidence="1">
        <name>Mn(2+)</name>
        <dbReference type="ChEBI" id="CHEBI:29035"/>
    </cofactor>
</comment>
<dbReference type="EMBL" id="HBIO01009578">
    <property type="protein sequence ID" value="CAE0462544.1"/>
    <property type="molecule type" value="Transcribed_RNA"/>
</dbReference>
<dbReference type="GO" id="GO:0008686">
    <property type="term" value="F:3,4-dihydroxy-2-butanone-4-phosphate synthase activity"/>
    <property type="evidence" value="ECO:0007669"/>
    <property type="project" value="InterPro"/>
</dbReference>
<accession>A0A7S3Q1B7</accession>
<gene>
    <name evidence="16" type="ORF">CDEB00056_LOCUS7385</name>
</gene>
<dbReference type="NCBIfam" id="NF001591">
    <property type="entry name" value="PRK00393.1"/>
    <property type="match status" value="1"/>
</dbReference>
<dbReference type="InterPro" id="IPR000926">
    <property type="entry name" value="RibA"/>
</dbReference>
<keyword evidence="10" id="KW-0460">Magnesium</keyword>
<dbReference type="Pfam" id="PF00926">
    <property type="entry name" value="DHBP_synthase"/>
    <property type="match status" value="1"/>
</dbReference>
<feature type="domain" description="GTP cyclohydrolase II" evidence="15">
    <location>
        <begin position="177"/>
        <end position="350"/>
    </location>
</feature>
<evidence type="ECO:0000256" key="4">
    <source>
        <dbReference type="ARBA" id="ARBA00005520"/>
    </source>
</evidence>
<dbReference type="InterPro" id="IPR036144">
    <property type="entry name" value="RibA-like_sf"/>
</dbReference>
<dbReference type="GO" id="GO:0009231">
    <property type="term" value="P:riboflavin biosynthetic process"/>
    <property type="evidence" value="ECO:0007669"/>
    <property type="project" value="UniProtKB-UniPathway"/>
</dbReference>
<evidence type="ECO:0000313" key="16">
    <source>
        <dbReference type="EMBL" id="CAE0462544.1"/>
    </source>
</evidence>
<dbReference type="InterPro" id="IPR000422">
    <property type="entry name" value="DHBP_synthase_RibB"/>
</dbReference>
<protein>
    <recommendedName>
        <fullName evidence="5">GTP cyclohydrolase II</fullName>
        <ecNumber evidence="5">3.5.4.25</ecNumber>
    </recommendedName>
</protein>
<evidence type="ECO:0000256" key="2">
    <source>
        <dbReference type="ARBA" id="ARBA00001946"/>
    </source>
</evidence>
<dbReference type="Pfam" id="PF00925">
    <property type="entry name" value="GTP_cyclohydro2"/>
    <property type="match status" value="1"/>
</dbReference>
<evidence type="ECO:0000259" key="15">
    <source>
        <dbReference type="Pfam" id="PF00925"/>
    </source>
</evidence>
<dbReference type="Gene3D" id="3.40.50.10990">
    <property type="entry name" value="GTP cyclohydrolase II"/>
    <property type="match status" value="1"/>
</dbReference>
<comment type="similarity">
    <text evidence="4">In the N-terminal section; belongs to the DHBP synthase family.</text>
</comment>
<evidence type="ECO:0000256" key="13">
    <source>
        <dbReference type="ARBA" id="ARBA00023239"/>
    </source>
</evidence>
<sequence>MPQLPSPPPTPVAPNSISENILSAHPKRKVKKCLSSGFSNLLVASLLLVLTGFPKNSGCRSYSEALATSFYKHSSNTQTYLNRNVHSAANKNYIRDSNAIQSLRGGSLFTSSEDIEQEVVNGGGKVQKKSKKKGFQASATFTTGISIDKVNGEGPNEKAAIEGMSESDGPMATMHIAETNLPTDIGQFRLRAYRVNEDSQTLRNKYVGSEPCVIYSPRHPPFGESGVPVRIHDQCLTSEVFRSQRCDCKEQLKMALEYVEEHGGAIIYLQQEGRGIGLANKVAAYALQDVGMDTVDANTHLGFPEDCRQYGVVPSILEDLGIDSIKLMTNNPRKIDRLSALGLKIDDTIPMVVPTSNPFNRKYLQTKQDRMSHTNFGEMLSLPSKDSTEEVVQQAVTTLLQSGSSVAEEFINEGEEMAAAAISSALLVDTDQAGVTAADDGYCFGRESVEAAVAAVARGELVVVVDDMDRENEGDFIMSADLCTPETMATIVRYSSGVICIGMEGERMDELDLPAMMENNEDPKETAFSVTVDATREHGITTGISATDRAITMNVLANSKSTSIDLVRPGHIFPLRAKEGGTLTRDGHTEAAVDLSRLAGRHPSGVLCEIVSEENPTEMARLPELKRFCKKHGYVLTSIVDIAQYRRDTESSQ</sequence>
<dbReference type="GO" id="GO:0005525">
    <property type="term" value="F:GTP binding"/>
    <property type="evidence" value="ECO:0007669"/>
    <property type="project" value="UniProtKB-KW"/>
</dbReference>
<evidence type="ECO:0000256" key="7">
    <source>
        <dbReference type="ARBA" id="ARBA00022723"/>
    </source>
</evidence>
<dbReference type="InterPro" id="IPR032677">
    <property type="entry name" value="GTP_cyclohydro_II"/>
</dbReference>
<dbReference type="UniPathway" id="UPA00275">
    <property type="reaction ID" value="UER00400"/>
</dbReference>
<keyword evidence="12" id="KW-0464">Manganese</keyword>
<keyword evidence="13" id="KW-0456">Lyase</keyword>
<comment type="cofactor">
    <cofactor evidence="2">
        <name>Mg(2+)</name>
        <dbReference type="ChEBI" id="CHEBI:18420"/>
    </cofactor>
</comment>
<keyword evidence="9" id="KW-0378">Hydrolase</keyword>
<dbReference type="NCBIfam" id="TIGR00506">
    <property type="entry name" value="ribB"/>
    <property type="match status" value="1"/>
</dbReference>
<evidence type="ECO:0000256" key="3">
    <source>
        <dbReference type="ARBA" id="ARBA00005104"/>
    </source>
</evidence>
<dbReference type="AlphaFoldDB" id="A0A7S3Q1B7"/>
<dbReference type="GO" id="GO:0046872">
    <property type="term" value="F:metal ion binding"/>
    <property type="evidence" value="ECO:0007669"/>
    <property type="project" value="UniProtKB-KW"/>
</dbReference>